<accession>A0A8S9IHW3</accession>
<protein>
    <submittedName>
        <fullName evidence="2">Uncharacterized protein</fullName>
    </submittedName>
</protein>
<evidence type="ECO:0000313" key="3">
    <source>
        <dbReference type="Proteomes" id="UP000712281"/>
    </source>
</evidence>
<organism evidence="2 3">
    <name type="scientific">Brassica cretica</name>
    <name type="common">Mustard</name>
    <dbReference type="NCBI Taxonomy" id="69181"/>
    <lineage>
        <taxon>Eukaryota</taxon>
        <taxon>Viridiplantae</taxon>
        <taxon>Streptophyta</taxon>
        <taxon>Embryophyta</taxon>
        <taxon>Tracheophyta</taxon>
        <taxon>Spermatophyta</taxon>
        <taxon>Magnoliopsida</taxon>
        <taxon>eudicotyledons</taxon>
        <taxon>Gunneridae</taxon>
        <taxon>Pentapetalae</taxon>
        <taxon>rosids</taxon>
        <taxon>malvids</taxon>
        <taxon>Brassicales</taxon>
        <taxon>Brassicaceae</taxon>
        <taxon>Brassiceae</taxon>
        <taxon>Brassica</taxon>
    </lineage>
</organism>
<evidence type="ECO:0000256" key="1">
    <source>
        <dbReference type="SAM" id="MobiDB-lite"/>
    </source>
</evidence>
<proteinExistence type="predicted"/>
<dbReference type="EMBL" id="QGKW02001911">
    <property type="protein sequence ID" value="KAF2569481.1"/>
    <property type="molecule type" value="Genomic_DNA"/>
</dbReference>
<name>A0A8S9IHW3_BRACR</name>
<gene>
    <name evidence="2" type="ORF">F2Q68_00025301</name>
</gene>
<feature type="region of interest" description="Disordered" evidence="1">
    <location>
        <begin position="258"/>
        <end position="278"/>
    </location>
</feature>
<sequence>MASANALSSASVLCSSRQDEAKAVGQLRNYRMASLLGCCYEGESQPMKWAMRVRVALHIAPARNPGGACRGTADMTAAIIFISRSIPLPTNCVSAITSNHFSYGYNKWIHTETFEAESVDFAEETEDLAEKPDVRGGVMATSERCGEGDGGGDRRKTTMEVGRSGAVVKEMEATTGGIHTTLKGGRSGGLGLAKDMHLALPGSCFIQHPLAYQLMRPSPAYGLTITDESSHILNRPWNLVPTEPISLALTSGASFDQSEQTPYSITNGSGRPSLPKIR</sequence>
<dbReference type="Proteomes" id="UP000712281">
    <property type="component" value="Unassembled WGS sequence"/>
</dbReference>
<evidence type="ECO:0000313" key="2">
    <source>
        <dbReference type="EMBL" id="KAF2569481.1"/>
    </source>
</evidence>
<comment type="caution">
    <text evidence="2">The sequence shown here is derived from an EMBL/GenBank/DDBJ whole genome shotgun (WGS) entry which is preliminary data.</text>
</comment>
<dbReference type="AlphaFoldDB" id="A0A8S9IHW3"/>
<reference evidence="2" key="1">
    <citation type="submission" date="2019-12" db="EMBL/GenBank/DDBJ databases">
        <title>Genome sequencing and annotation of Brassica cretica.</title>
        <authorList>
            <person name="Studholme D.J."/>
            <person name="Sarris P.F."/>
        </authorList>
    </citation>
    <scope>NUCLEOTIDE SEQUENCE</scope>
    <source>
        <strain evidence="2">PFS-001/15</strain>
        <tissue evidence="2">Leaf</tissue>
    </source>
</reference>
<feature type="compositionally biased region" description="Polar residues" evidence="1">
    <location>
        <begin position="258"/>
        <end position="270"/>
    </location>
</feature>